<dbReference type="Proteomes" id="UP000006039">
    <property type="component" value="Unassembled WGS sequence"/>
</dbReference>
<dbReference type="Pfam" id="PF00172">
    <property type="entry name" value="Zn_clus"/>
    <property type="match status" value="1"/>
</dbReference>
<name>J3NKP0_GAET3</name>
<evidence type="ECO:0000256" key="1">
    <source>
        <dbReference type="ARBA" id="ARBA00023242"/>
    </source>
</evidence>
<proteinExistence type="predicted"/>
<dbReference type="InterPro" id="IPR021858">
    <property type="entry name" value="Fun_TF"/>
</dbReference>
<evidence type="ECO:0000256" key="2">
    <source>
        <dbReference type="SAM" id="MobiDB-lite"/>
    </source>
</evidence>
<keyword evidence="6" id="KW-1185">Reference proteome</keyword>
<dbReference type="PROSITE" id="PS50048">
    <property type="entry name" value="ZN2_CY6_FUNGAL_2"/>
    <property type="match status" value="1"/>
</dbReference>
<feature type="compositionally biased region" description="Low complexity" evidence="2">
    <location>
        <begin position="73"/>
        <end position="88"/>
    </location>
</feature>
<gene>
    <name evidence="5" type="primary">20342289</name>
    <name evidence="4" type="ORF">GGTG_01831</name>
</gene>
<evidence type="ECO:0000313" key="6">
    <source>
        <dbReference type="Proteomes" id="UP000006039"/>
    </source>
</evidence>
<reference evidence="5" key="4">
    <citation type="journal article" date="2015" name="G3 (Bethesda)">
        <title>Genome sequences of three phytopathogenic species of the Magnaporthaceae family of fungi.</title>
        <authorList>
            <person name="Okagaki L.H."/>
            <person name="Nunes C.C."/>
            <person name="Sailsbery J."/>
            <person name="Clay B."/>
            <person name="Brown D."/>
            <person name="John T."/>
            <person name="Oh Y."/>
            <person name="Young N."/>
            <person name="Fitzgerald M."/>
            <person name="Haas B.J."/>
            <person name="Zeng Q."/>
            <person name="Young S."/>
            <person name="Adiconis X."/>
            <person name="Fan L."/>
            <person name="Levin J.Z."/>
            <person name="Mitchell T.K."/>
            <person name="Okubara P.A."/>
            <person name="Farman M.L."/>
            <person name="Kohn L.M."/>
            <person name="Birren B."/>
            <person name="Ma L.-J."/>
            <person name="Dean R.A."/>
        </authorList>
    </citation>
    <scope>NUCLEOTIDE SEQUENCE</scope>
    <source>
        <strain evidence="5">R3-111a-1</strain>
    </source>
</reference>
<dbReference type="EnsemblFungi" id="EJT81857">
    <property type="protein sequence ID" value="EJT81857"/>
    <property type="gene ID" value="GGTG_01831"/>
</dbReference>
<dbReference type="eggNOG" id="ENOG502SNE1">
    <property type="taxonomic scope" value="Eukaryota"/>
</dbReference>
<reference evidence="4" key="2">
    <citation type="submission" date="2010-07" db="EMBL/GenBank/DDBJ databases">
        <authorList>
            <consortium name="The Broad Institute Genome Sequencing Platform"/>
            <consortium name="Broad Institute Genome Sequencing Center for Infectious Disease"/>
            <person name="Ma L.-J."/>
            <person name="Dead R."/>
            <person name="Young S."/>
            <person name="Zeng Q."/>
            <person name="Koehrsen M."/>
            <person name="Alvarado L."/>
            <person name="Berlin A."/>
            <person name="Chapman S.B."/>
            <person name="Chen Z."/>
            <person name="Freedman E."/>
            <person name="Gellesch M."/>
            <person name="Goldberg J."/>
            <person name="Griggs A."/>
            <person name="Gujja S."/>
            <person name="Heilman E.R."/>
            <person name="Heiman D."/>
            <person name="Hepburn T."/>
            <person name="Howarth C."/>
            <person name="Jen D."/>
            <person name="Larson L."/>
            <person name="Mehta T."/>
            <person name="Neiman D."/>
            <person name="Pearson M."/>
            <person name="Roberts A."/>
            <person name="Saif S."/>
            <person name="Shea T."/>
            <person name="Shenoy N."/>
            <person name="Sisk P."/>
            <person name="Stolte C."/>
            <person name="Sykes S."/>
            <person name="Walk T."/>
            <person name="White J."/>
            <person name="Yandava C."/>
            <person name="Haas B."/>
            <person name="Nusbaum C."/>
            <person name="Birren B."/>
        </authorList>
    </citation>
    <scope>NUCLEOTIDE SEQUENCE</scope>
    <source>
        <strain evidence="4">R3-111a-1</strain>
    </source>
</reference>
<dbReference type="Pfam" id="PF11951">
    <property type="entry name" value="Fungal_trans_2"/>
    <property type="match status" value="1"/>
</dbReference>
<dbReference type="InterPro" id="IPR001138">
    <property type="entry name" value="Zn2Cys6_DnaBD"/>
</dbReference>
<dbReference type="EMBL" id="GL385395">
    <property type="protein sequence ID" value="EJT81857.1"/>
    <property type="molecule type" value="Genomic_DNA"/>
</dbReference>
<dbReference type="RefSeq" id="XP_009217866.1">
    <property type="nucleotide sequence ID" value="XM_009219602.1"/>
</dbReference>
<organism evidence="4">
    <name type="scientific">Gaeumannomyces tritici (strain R3-111a-1)</name>
    <name type="common">Wheat and barley take-all root rot fungus</name>
    <name type="synonym">Gaeumannomyces graminis var. tritici</name>
    <dbReference type="NCBI Taxonomy" id="644352"/>
    <lineage>
        <taxon>Eukaryota</taxon>
        <taxon>Fungi</taxon>
        <taxon>Dikarya</taxon>
        <taxon>Ascomycota</taxon>
        <taxon>Pezizomycotina</taxon>
        <taxon>Sordariomycetes</taxon>
        <taxon>Sordariomycetidae</taxon>
        <taxon>Magnaporthales</taxon>
        <taxon>Magnaporthaceae</taxon>
        <taxon>Gaeumannomyces</taxon>
    </lineage>
</organism>
<dbReference type="GeneID" id="20342289"/>
<reference evidence="4" key="3">
    <citation type="submission" date="2010-09" db="EMBL/GenBank/DDBJ databases">
        <title>Annotation of Gaeumannomyces graminis var. tritici R3-111a-1.</title>
        <authorList>
            <consortium name="The Broad Institute Genome Sequencing Platform"/>
            <person name="Ma L.-J."/>
            <person name="Dead R."/>
            <person name="Young S.K."/>
            <person name="Zeng Q."/>
            <person name="Gargeya S."/>
            <person name="Fitzgerald M."/>
            <person name="Haas B."/>
            <person name="Abouelleil A."/>
            <person name="Alvarado L."/>
            <person name="Arachchi H.M."/>
            <person name="Berlin A."/>
            <person name="Brown A."/>
            <person name="Chapman S.B."/>
            <person name="Chen Z."/>
            <person name="Dunbar C."/>
            <person name="Freedman E."/>
            <person name="Gearin G."/>
            <person name="Gellesch M."/>
            <person name="Goldberg J."/>
            <person name="Griggs A."/>
            <person name="Gujja S."/>
            <person name="Heiman D."/>
            <person name="Howarth C."/>
            <person name="Larson L."/>
            <person name="Lui A."/>
            <person name="MacDonald P.J.P."/>
            <person name="Mehta T."/>
            <person name="Montmayeur A."/>
            <person name="Murphy C."/>
            <person name="Neiman D."/>
            <person name="Pearson M."/>
            <person name="Priest M."/>
            <person name="Roberts A."/>
            <person name="Saif S."/>
            <person name="Shea T."/>
            <person name="Shenoy N."/>
            <person name="Sisk P."/>
            <person name="Stolte C."/>
            <person name="Sykes S."/>
            <person name="Yandava C."/>
            <person name="Wortman J."/>
            <person name="Nusbaum C."/>
            <person name="Birren B."/>
        </authorList>
    </citation>
    <scope>NUCLEOTIDE SEQUENCE</scope>
    <source>
        <strain evidence="4">R3-111a-1</strain>
    </source>
</reference>
<dbReference type="STRING" id="644352.J3NKP0"/>
<dbReference type="SUPFAM" id="SSF57701">
    <property type="entry name" value="Zn2/Cys6 DNA-binding domain"/>
    <property type="match status" value="1"/>
</dbReference>
<dbReference type="HOGENOM" id="CLU_021599_8_2_1"/>
<dbReference type="GO" id="GO:0000981">
    <property type="term" value="F:DNA-binding transcription factor activity, RNA polymerase II-specific"/>
    <property type="evidence" value="ECO:0007669"/>
    <property type="project" value="InterPro"/>
</dbReference>
<reference evidence="5" key="5">
    <citation type="submission" date="2018-04" db="UniProtKB">
        <authorList>
            <consortium name="EnsemblFungi"/>
        </authorList>
    </citation>
    <scope>IDENTIFICATION</scope>
    <source>
        <strain evidence="5">R3-111a-1</strain>
    </source>
</reference>
<dbReference type="AlphaFoldDB" id="J3NKP0"/>
<sequence length="502" mass="55645">MVGVPRSRGCGLCLKRRVKCDEARPACANCSRYGQACPGYEKPLKFVASKHAVRPRRGQQQQQQPSETQHQNGAAPVADAEAGASGAGVVAGPPTVAARVRPRPQLQPVAVLLPDLGVDRAQFVSTLMDSILRDQPDAELSFFRPWFRAVPERLGAKVTLDSAMCALALHLLGKSRADAGLVSRSRVLYGRSIRALQHALNHPSEWRTADTLCAATLLCFYELFAGTSSHAAWMAHARGVIRVVQLRGPDAYMTNRFDKILLLAFRAIIIMNAMFSIQDCFLAQKPWQRVLQHLGADLEIHTLPPELVPGVNIYFRNLARIPSFVRRLLTMRIAKDHGIPPSPAQVAALRRDAEAQLLEELAWAASVGDALLPPAREVPSRDPASPFATVLRHESRWAGSLQMNHWATRLILQATVNECGGRGAEDFRPLNRLLAHRIFRSVELVGQGLMGPLRCSYPLRIAYEFSTPELRPWIQRVVAGFETRYAATSIKDYPEEMQERFA</sequence>
<evidence type="ECO:0000313" key="5">
    <source>
        <dbReference type="EnsemblFungi" id="EJT81857"/>
    </source>
</evidence>
<dbReference type="GO" id="GO:0008270">
    <property type="term" value="F:zinc ion binding"/>
    <property type="evidence" value="ECO:0007669"/>
    <property type="project" value="InterPro"/>
</dbReference>
<dbReference type="VEuPathDB" id="FungiDB:GGTG_01831"/>
<evidence type="ECO:0000259" key="3">
    <source>
        <dbReference type="PROSITE" id="PS50048"/>
    </source>
</evidence>
<dbReference type="PANTHER" id="PTHR38111">
    <property type="entry name" value="ZN(2)-C6 FUNGAL-TYPE DOMAIN-CONTAINING PROTEIN-RELATED"/>
    <property type="match status" value="1"/>
</dbReference>
<evidence type="ECO:0000313" key="4">
    <source>
        <dbReference type="EMBL" id="EJT81857.1"/>
    </source>
</evidence>
<keyword evidence="1" id="KW-0539">Nucleus</keyword>
<dbReference type="InterPro" id="IPR036864">
    <property type="entry name" value="Zn2-C6_fun-type_DNA-bd_sf"/>
</dbReference>
<dbReference type="InterPro" id="IPR053178">
    <property type="entry name" value="Osmoadaptation_assoc"/>
</dbReference>
<feature type="region of interest" description="Disordered" evidence="2">
    <location>
        <begin position="50"/>
        <end position="88"/>
    </location>
</feature>
<dbReference type="Gene3D" id="4.10.240.10">
    <property type="entry name" value="Zn(2)-C6 fungal-type DNA-binding domain"/>
    <property type="match status" value="1"/>
</dbReference>
<dbReference type="OrthoDB" id="3525185at2759"/>
<dbReference type="CDD" id="cd00067">
    <property type="entry name" value="GAL4"/>
    <property type="match status" value="1"/>
</dbReference>
<reference evidence="6" key="1">
    <citation type="submission" date="2010-07" db="EMBL/GenBank/DDBJ databases">
        <title>The genome sequence of Gaeumannomyces graminis var. tritici strain R3-111a-1.</title>
        <authorList>
            <consortium name="The Broad Institute Genome Sequencing Platform"/>
            <person name="Ma L.-J."/>
            <person name="Dead R."/>
            <person name="Young S."/>
            <person name="Zeng Q."/>
            <person name="Koehrsen M."/>
            <person name="Alvarado L."/>
            <person name="Berlin A."/>
            <person name="Chapman S.B."/>
            <person name="Chen Z."/>
            <person name="Freedman E."/>
            <person name="Gellesch M."/>
            <person name="Goldberg J."/>
            <person name="Griggs A."/>
            <person name="Gujja S."/>
            <person name="Heilman E.R."/>
            <person name="Heiman D."/>
            <person name="Hepburn T."/>
            <person name="Howarth C."/>
            <person name="Jen D."/>
            <person name="Larson L."/>
            <person name="Mehta T."/>
            <person name="Neiman D."/>
            <person name="Pearson M."/>
            <person name="Roberts A."/>
            <person name="Saif S."/>
            <person name="Shea T."/>
            <person name="Shenoy N."/>
            <person name="Sisk P."/>
            <person name="Stolte C."/>
            <person name="Sykes S."/>
            <person name="Walk T."/>
            <person name="White J."/>
            <person name="Yandava C."/>
            <person name="Haas B."/>
            <person name="Nusbaum C."/>
            <person name="Birren B."/>
        </authorList>
    </citation>
    <scope>NUCLEOTIDE SEQUENCE [LARGE SCALE GENOMIC DNA]</scope>
    <source>
        <strain evidence="6">R3-111a-1</strain>
    </source>
</reference>
<accession>J3NKP0</accession>
<dbReference type="SMART" id="SM00066">
    <property type="entry name" value="GAL4"/>
    <property type="match status" value="1"/>
</dbReference>
<protein>
    <recommendedName>
        <fullName evidence="3">Zn(2)-C6 fungal-type domain-containing protein</fullName>
    </recommendedName>
</protein>
<feature type="domain" description="Zn(2)-C6 fungal-type" evidence="3">
    <location>
        <begin position="9"/>
        <end position="37"/>
    </location>
</feature>